<feature type="transmembrane region" description="Helical" evidence="1">
    <location>
        <begin position="274"/>
        <end position="299"/>
    </location>
</feature>
<dbReference type="Proteomes" id="UP000295764">
    <property type="component" value="Unassembled WGS sequence"/>
</dbReference>
<feature type="transmembrane region" description="Helical" evidence="1">
    <location>
        <begin position="5"/>
        <end position="24"/>
    </location>
</feature>
<gene>
    <name evidence="2" type="ORF">EDF64_1175</name>
</gene>
<feature type="transmembrane region" description="Helical" evidence="1">
    <location>
        <begin position="55"/>
        <end position="79"/>
    </location>
</feature>
<proteinExistence type="predicted"/>
<feature type="transmembrane region" description="Helical" evidence="1">
    <location>
        <begin position="163"/>
        <end position="184"/>
    </location>
</feature>
<protein>
    <submittedName>
        <fullName evidence="2">Uncharacterized protein</fullName>
    </submittedName>
</protein>
<feature type="transmembrane region" description="Helical" evidence="1">
    <location>
        <begin position="196"/>
        <end position="216"/>
    </location>
</feature>
<evidence type="ECO:0000313" key="2">
    <source>
        <dbReference type="EMBL" id="TDN41608.1"/>
    </source>
</evidence>
<keyword evidence="1" id="KW-1133">Transmembrane helix</keyword>
<evidence type="ECO:0000313" key="3">
    <source>
        <dbReference type="Proteomes" id="UP000295764"/>
    </source>
</evidence>
<reference evidence="2 3" key="1">
    <citation type="submission" date="2019-03" db="EMBL/GenBank/DDBJ databases">
        <title>Genomic analyses of the natural microbiome of Caenorhabditis elegans.</title>
        <authorList>
            <person name="Samuel B."/>
        </authorList>
    </citation>
    <scope>NUCLEOTIDE SEQUENCE [LARGE SCALE GENOMIC DNA]</scope>
    <source>
        <strain evidence="2 3">JUb65</strain>
    </source>
</reference>
<organism evidence="2 3">
    <name type="scientific">Curtobacterium flaccumfaciens</name>
    <dbReference type="NCBI Taxonomy" id="2035"/>
    <lineage>
        <taxon>Bacteria</taxon>
        <taxon>Bacillati</taxon>
        <taxon>Actinomycetota</taxon>
        <taxon>Actinomycetes</taxon>
        <taxon>Micrococcales</taxon>
        <taxon>Microbacteriaceae</taxon>
        <taxon>Curtobacterium</taxon>
    </lineage>
</organism>
<dbReference type="EMBL" id="SNVW01000017">
    <property type="protein sequence ID" value="TDN41608.1"/>
    <property type="molecule type" value="Genomic_DNA"/>
</dbReference>
<sequence>MRTVGLGVGVGVLSAVVGLLPWIVTGMRLPLQNLWATSTTDAADMPVALLPFSQYSVGLIAAMLLVGGALAGLVVRVLGARLGLSGRLGTVLALSGVLVVQLVALVQAAVVTGAGLRMDTSFGTGAAISASQVYLVALVAGTLLAIALALVVLVVLARTRAAVAVVAVALVALATGSWVDAFLVSPVGFADGSVSAVLAVTRWLPAVLLGLGIAWSGLRTVGQVVGSVLALVVLWTGSAAVTALTSALGTRVYLPYPLELASFGAEVFRSALGPAGTGLGSALVALLIGGAGGLVVRWWRSRAVAGRRPVR</sequence>
<accession>A0A4R6DCH9</accession>
<comment type="caution">
    <text evidence="2">The sequence shown here is derived from an EMBL/GenBank/DDBJ whole genome shotgun (WGS) entry which is preliminary data.</text>
</comment>
<feature type="transmembrane region" description="Helical" evidence="1">
    <location>
        <begin position="134"/>
        <end position="156"/>
    </location>
</feature>
<keyword evidence="1" id="KW-0812">Transmembrane</keyword>
<name>A0A4R6DCH9_9MICO</name>
<feature type="transmembrane region" description="Helical" evidence="1">
    <location>
        <begin position="228"/>
        <end position="254"/>
    </location>
</feature>
<feature type="transmembrane region" description="Helical" evidence="1">
    <location>
        <begin position="91"/>
        <end position="114"/>
    </location>
</feature>
<keyword evidence="1" id="KW-0472">Membrane</keyword>
<dbReference type="AlphaFoldDB" id="A0A4R6DCH9"/>
<evidence type="ECO:0000256" key="1">
    <source>
        <dbReference type="SAM" id="Phobius"/>
    </source>
</evidence>